<evidence type="ECO:0000313" key="6">
    <source>
        <dbReference type="EMBL" id="XCD17413.1"/>
    </source>
</evidence>
<keyword evidence="3 5" id="KW-0732">Signal</keyword>
<dbReference type="PANTHER" id="PTHR30222">
    <property type="entry name" value="SPERMIDINE/PUTRESCINE-BINDING PERIPLASMIC PROTEIN"/>
    <property type="match status" value="1"/>
</dbReference>
<dbReference type="EMBL" id="CP115920">
    <property type="protein sequence ID" value="XCD17413.1"/>
    <property type="molecule type" value="Genomic_DNA"/>
</dbReference>
<keyword evidence="4" id="KW-0574">Periplasm</keyword>
<evidence type="ECO:0000256" key="2">
    <source>
        <dbReference type="ARBA" id="ARBA00022448"/>
    </source>
</evidence>
<dbReference type="GO" id="GO:0019808">
    <property type="term" value="F:polyamine binding"/>
    <property type="evidence" value="ECO:0007669"/>
    <property type="project" value="InterPro"/>
</dbReference>
<protein>
    <submittedName>
        <fullName evidence="6">Extracellular solute-binding protein</fullName>
    </submittedName>
</protein>
<dbReference type="GO" id="GO:0042597">
    <property type="term" value="C:periplasmic space"/>
    <property type="evidence" value="ECO:0007669"/>
    <property type="project" value="UniProtKB-SubCell"/>
</dbReference>
<proteinExistence type="predicted"/>
<dbReference type="InterPro" id="IPR001188">
    <property type="entry name" value="Sperm_putr-bd"/>
</dbReference>
<feature type="chain" id="PRO_5043392198" evidence="5">
    <location>
        <begin position="23"/>
        <end position="351"/>
    </location>
</feature>
<organism evidence="6">
    <name type="scientific">Vibrio chaetopteri</name>
    <dbReference type="NCBI Taxonomy" id="3016528"/>
    <lineage>
        <taxon>Bacteria</taxon>
        <taxon>Pseudomonadati</taxon>
        <taxon>Pseudomonadota</taxon>
        <taxon>Gammaproteobacteria</taxon>
        <taxon>Vibrionales</taxon>
        <taxon>Vibrionaceae</taxon>
        <taxon>Vibrio</taxon>
    </lineage>
</organism>
<reference evidence="6" key="1">
    <citation type="submission" date="2023-01" db="EMBL/GenBank/DDBJ databases">
        <title>Vibrio sp. CB1-14 genome sequencing.</title>
        <authorList>
            <person name="Otstavnykh N."/>
            <person name="Isaeva M."/>
            <person name="Meleshko D."/>
        </authorList>
    </citation>
    <scope>NUCLEOTIDE SEQUENCE</scope>
    <source>
        <strain evidence="6">CB1-14</strain>
    </source>
</reference>
<feature type="signal peptide" evidence="5">
    <location>
        <begin position="1"/>
        <end position="22"/>
    </location>
</feature>
<dbReference type="SUPFAM" id="SSF53850">
    <property type="entry name" value="Periplasmic binding protein-like II"/>
    <property type="match status" value="1"/>
</dbReference>
<evidence type="ECO:0000256" key="3">
    <source>
        <dbReference type="ARBA" id="ARBA00022729"/>
    </source>
</evidence>
<evidence type="ECO:0000256" key="4">
    <source>
        <dbReference type="ARBA" id="ARBA00022764"/>
    </source>
</evidence>
<dbReference type="Pfam" id="PF13416">
    <property type="entry name" value="SBP_bac_8"/>
    <property type="match status" value="1"/>
</dbReference>
<dbReference type="GO" id="GO:0015846">
    <property type="term" value="P:polyamine transport"/>
    <property type="evidence" value="ECO:0007669"/>
    <property type="project" value="InterPro"/>
</dbReference>
<dbReference type="PRINTS" id="PR00909">
    <property type="entry name" value="SPERMDNBNDNG"/>
</dbReference>
<dbReference type="RefSeq" id="WP_353498608.1">
    <property type="nucleotide sequence ID" value="NZ_CP115920.1"/>
</dbReference>
<dbReference type="PANTHER" id="PTHR30222:SF17">
    <property type="entry name" value="SPERMIDINE_PUTRESCINE-BINDING PERIPLASMIC PROTEIN"/>
    <property type="match status" value="1"/>
</dbReference>
<evidence type="ECO:0000256" key="1">
    <source>
        <dbReference type="ARBA" id="ARBA00004418"/>
    </source>
</evidence>
<dbReference type="Gene3D" id="3.40.190.10">
    <property type="entry name" value="Periplasmic binding protein-like II"/>
    <property type="match status" value="2"/>
</dbReference>
<gene>
    <name evidence="6" type="ORF">PG915_07780</name>
</gene>
<evidence type="ECO:0000256" key="5">
    <source>
        <dbReference type="SAM" id="SignalP"/>
    </source>
</evidence>
<keyword evidence="2" id="KW-0813">Transport</keyword>
<accession>A0AAU8BLT4</accession>
<dbReference type="KEGG" id="vck:PG915_07780"/>
<dbReference type="InterPro" id="IPR006059">
    <property type="entry name" value="SBP"/>
</dbReference>
<sequence>MKTLLVALLLCISITISPNVYSKNTLKVLSWHGYTDQNVVTAFKTKHRIDVEITYINNDRELRNHIEDSNKQYDVVALNSAELRRYIKLLKVDPINTSKISNLKWLSDQFTPLSSNPETSYSSDVYGIPYTFSSMGLIYSKDRVDQPPRTWRALWSQIYQNKVLGYDGGTHNVSLAAIALGLPDPFQIPSQHDKQIAEQLITLRENALTFYDSVNEATELFNKFELSLMFANYGHQQLNALRKSGANVGYIIPDEGALAWVDCWAILADSAHTDLAHLWIDFLLEPWVQRSLIDRHGLQSSLGQFSQQTSQEKLIWLSPVESGSKREAMWNAVYSGKSLSTVLKHIERFTP</sequence>
<comment type="subcellular location">
    <subcellularLocation>
        <location evidence="1">Periplasm</location>
    </subcellularLocation>
</comment>
<name>A0AAU8BLT4_9VIBR</name>
<dbReference type="AlphaFoldDB" id="A0AAU8BLT4"/>